<evidence type="ECO:0000256" key="8">
    <source>
        <dbReference type="RuleBase" id="RU000554"/>
    </source>
</evidence>
<dbReference type="Proteomes" id="UP000664073">
    <property type="component" value="Unassembled WGS sequence"/>
</dbReference>
<feature type="binding site" evidence="7">
    <location>
        <position position="166"/>
    </location>
    <ligand>
        <name>substrate</name>
    </ligand>
</feature>
<evidence type="ECO:0000259" key="10">
    <source>
        <dbReference type="PROSITE" id="PS00906"/>
    </source>
</evidence>
<keyword evidence="5 7" id="KW-0456">Lyase</keyword>
<feature type="binding site" evidence="7">
    <location>
        <position position="80"/>
    </location>
    <ligand>
        <name>substrate</name>
    </ligand>
</feature>
<dbReference type="AlphaFoldDB" id="A0A939HHC3"/>
<comment type="similarity">
    <text evidence="2 7 9">Belongs to the uroporphyrinogen decarboxylase family.</text>
</comment>
<evidence type="ECO:0000256" key="9">
    <source>
        <dbReference type="RuleBase" id="RU004169"/>
    </source>
</evidence>
<dbReference type="HAMAP" id="MF_00218">
    <property type="entry name" value="URO_D"/>
    <property type="match status" value="1"/>
</dbReference>
<dbReference type="InterPro" id="IPR000257">
    <property type="entry name" value="Uroporphyrinogen_deCOase"/>
</dbReference>
<dbReference type="GO" id="GO:0005829">
    <property type="term" value="C:cytosol"/>
    <property type="evidence" value="ECO:0007669"/>
    <property type="project" value="TreeGrafter"/>
</dbReference>
<evidence type="ECO:0000256" key="2">
    <source>
        <dbReference type="ARBA" id="ARBA00009935"/>
    </source>
</evidence>
<gene>
    <name evidence="7" type="primary">hemE</name>
    <name evidence="12" type="ORF">J2D77_04455</name>
</gene>
<evidence type="ECO:0000256" key="6">
    <source>
        <dbReference type="ARBA" id="ARBA00023244"/>
    </source>
</evidence>
<dbReference type="RefSeq" id="WP_207845113.1">
    <property type="nucleotide sequence ID" value="NZ_JAFVMH010000002.1"/>
</dbReference>
<evidence type="ECO:0000256" key="1">
    <source>
        <dbReference type="ARBA" id="ARBA00004804"/>
    </source>
</evidence>
<dbReference type="EC" id="4.1.1.37" evidence="3 7"/>
<dbReference type="Gene3D" id="3.20.20.210">
    <property type="match status" value="1"/>
</dbReference>
<dbReference type="PANTHER" id="PTHR21091:SF169">
    <property type="entry name" value="UROPORPHYRINOGEN DECARBOXYLASE"/>
    <property type="match status" value="1"/>
</dbReference>
<feature type="binding site" evidence="7">
    <location>
        <position position="337"/>
    </location>
    <ligand>
        <name>substrate</name>
    </ligand>
</feature>
<comment type="pathway">
    <text evidence="1 7 8">Porphyrin-containing compound metabolism; protoporphyrin-IX biosynthesis; coproporphyrinogen-III from 5-aminolevulinate: step 4/4.</text>
</comment>
<dbReference type="PANTHER" id="PTHR21091">
    <property type="entry name" value="METHYLTETRAHYDROFOLATE:HOMOCYSTEINE METHYLTRANSFERASE RELATED"/>
    <property type="match status" value="1"/>
</dbReference>
<feature type="domain" description="Uroporphyrinogen decarboxylase (URO-D)" evidence="11">
    <location>
        <begin position="154"/>
        <end position="170"/>
    </location>
</feature>
<feature type="binding site" evidence="7">
    <location>
        <position position="221"/>
    </location>
    <ligand>
        <name>substrate</name>
    </ligand>
</feature>
<keyword evidence="6 7" id="KW-0627">Porphyrin biosynthesis</keyword>
<dbReference type="PROSITE" id="PS00906">
    <property type="entry name" value="UROD_1"/>
    <property type="match status" value="1"/>
</dbReference>
<keyword evidence="4 7" id="KW-0210">Decarboxylase</keyword>
<comment type="subunit">
    <text evidence="7">Homodimer.</text>
</comment>
<keyword evidence="7" id="KW-0963">Cytoplasm</keyword>
<evidence type="ECO:0000313" key="12">
    <source>
        <dbReference type="EMBL" id="MBO1324410.1"/>
    </source>
</evidence>
<dbReference type="InterPro" id="IPR038071">
    <property type="entry name" value="UROD/MetE-like_sf"/>
</dbReference>
<dbReference type="NCBIfam" id="TIGR01464">
    <property type="entry name" value="hemE"/>
    <property type="match status" value="1"/>
</dbReference>
<dbReference type="GO" id="GO:0004853">
    <property type="term" value="F:uroporphyrinogen decarboxylase activity"/>
    <property type="evidence" value="ECO:0007669"/>
    <property type="project" value="UniProtKB-UniRule"/>
</dbReference>
<dbReference type="Pfam" id="PF01208">
    <property type="entry name" value="URO-D"/>
    <property type="match status" value="1"/>
</dbReference>
<dbReference type="SUPFAM" id="SSF51726">
    <property type="entry name" value="UROD/MetE-like"/>
    <property type="match status" value="1"/>
</dbReference>
<protein>
    <recommendedName>
        <fullName evidence="3 7">Uroporphyrinogen decarboxylase</fullName>
        <shortName evidence="7">UPD</shortName>
        <shortName evidence="7">URO-D</shortName>
        <ecNumber evidence="3 7">4.1.1.37</ecNumber>
    </recommendedName>
</protein>
<dbReference type="GO" id="GO:0019353">
    <property type="term" value="P:protoporphyrinogen IX biosynthetic process from glutamate"/>
    <property type="evidence" value="ECO:0007669"/>
    <property type="project" value="TreeGrafter"/>
</dbReference>
<evidence type="ECO:0000256" key="5">
    <source>
        <dbReference type="ARBA" id="ARBA00023239"/>
    </source>
</evidence>
<comment type="caution">
    <text evidence="12">The sequence shown here is derived from an EMBL/GenBank/DDBJ whole genome shotgun (WGS) entry which is preliminary data.</text>
</comment>
<proteinExistence type="inferred from homology"/>
<feature type="domain" description="Uroporphyrinogen decarboxylase (URO-D)" evidence="10">
    <location>
        <begin position="26"/>
        <end position="35"/>
    </location>
</feature>
<feature type="site" description="Transition state stabilizer" evidence="7">
    <location>
        <position position="80"/>
    </location>
</feature>
<accession>A0A939HHC3</accession>
<sequence>MTTHTQIPPAKRLLRTLNGEALWPPPMWLMRQAGRFLPEFRAMRAQADFLTRCMTPDIATELTLQPIRRFGMDGAILFSDILILPWAMGQSLRFVAGTGPVLGAIRSEQDLNALDPARIAEVTAPVLETLSRLNAILNGPDSIGAAAPGATTLIGFTGSPFTVACYMVEGKGSREFATTRQMAFCEPKLFGRLMDLLTQTTADYLCAQIAAGAEAVMLFDSWAGLLPPDEFRRHVIAPTRQIVQAIKARYPHVRVVGFPRLGGVMIGEYARETGVDVVALDTGADMRVVRDMVPAHIGLQGNLDPVAVLAGGEAMRAEALNIREAGRGRAHVFNLGHGVIPETPVEHVVDLVRTVRETA</sequence>
<feature type="binding site" evidence="7">
    <location>
        <begin position="31"/>
        <end position="35"/>
    </location>
    <ligand>
        <name>substrate</name>
    </ligand>
</feature>
<keyword evidence="13" id="KW-1185">Reference proteome</keyword>
<evidence type="ECO:0000256" key="4">
    <source>
        <dbReference type="ARBA" id="ARBA00022793"/>
    </source>
</evidence>
<dbReference type="CDD" id="cd00717">
    <property type="entry name" value="URO-D"/>
    <property type="match status" value="1"/>
</dbReference>
<evidence type="ECO:0000313" key="13">
    <source>
        <dbReference type="Proteomes" id="UP000664073"/>
    </source>
</evidence>
<dbReference type="PROSITE" id="PS00907">
    <property type="entry name" value="UROD_2"/>
    <property type="match status" value="1"/>
</dbReference>
<dbReference type="EMBL" id="JAFVMH010000002">
    <property type="protein sequence ID" value="MBO1324410.1"/>
    <property type="molecule type" value="Genomic_DNA"/>
</dbReference>
<comment type="function">
    <text evidence="7">Catalyzes the decarboxylation of four acetate groups of uroporphyrinogen-III to yield coproporphyrinogen-III.</text>
</comment>
<name>A0A939HHC3_9PROT</name>
<comment type="subcellular location">
    <subcellularLocation>
        <location evidence="7">Cytoplasm</location>
    </subcellularLocation>
</comment>
<evidence type="ECO:0000256" key="3">
    <source>
        <dbReference type="ARBA" id="ARBA00012288"/>
    </source>
</evidence>
<dbReference type="InterPro" id="IPR006361">
    <property type="entry name" value="Uroporphyrinogen_deCO2ase_HemE"/>
</dbReference>
<evidence type="ECO:0000256" key="7">
    <source>
        <dbReference type="HAMAP-Rule" id="MF_00218"/>
    </source>
</evidence>
<comment type="caution">
    <text evidence="7">Lacks conserved residue(s) required for the propagation of feature annotation.</text>
</comment>
<evidence type="ECO:0000259" key="11">
    <source>
        <dbReference type="PROSITE" id="PS00907"/>
    </source>
</evidence>
<reference evidence="12" key="1">
    <citation type="submission" date="2021-03" db="EMBL/GenBank/DDBJ databases">
        <title>The complete genome sequence of Acetobacter sp. TBRC 12339.</title>
        <authorList>
            <person name="Charoenyingcharoen P."/>
            <person name="Yukphan P."/>
        </authorList>
    </citation>
    <scope>NUCLEOTIDE SEQUENCE</scope>
    <source>
        <strain evidence="12">TBRC 12339</strain>
    </source>
</reference>
<comment type="catalytic activity">
    <reaction evidence="7 8">
        <text>uroporphyrinogen III + 4 H(+) = coproporphyrinogen III + 4 CO2</text>
        <dbReference type="Rhea" id="RHEA:19865"/>
        <dbReference type="ChEBI" id="CHEBI:15378"/>
        <dbReference type="ChEBI" id="CHEBI:16526"/>
        <dbReference type="ChEBI" id="CHEBI:57308"/>
        <dbReference type="ChEBI" id="CHEBI:57309"/>
        <dbReference type="EC" id="4.1.1.37"/>
    </reaction>
</comment>
<organism evidence="12 13">
    <name type="scientific">Acetobacter garciniae</name>
    <dbReference type="NCBI Taxonomy" id="2817435"/>
    <lineage>
        <taxon>Bacteria</taxon>
        <taxon>Pseudomonadati</taxon>
        <taxon>Pseudomonadota</taxon>
        <taxon>Alphaproteobacteria</taxon>
        <taxon>Acetobacterales</taxon>
        <taxon>Acetobacteraceae</taxon>
        <taxon>Acetobacter</taxon>
    </lineage>
</organism>